<evidence type="ECO:0000256" key="6">
    <source>
        <dbReference type="SAM" id="Phobius"/>
    </source>
</evidence>
<sequence length="290" mass="32087">MKYYFYAIGAIFCWASLPVATGSGLDEFSTEELMFYSFASATVFLYIQDILINRSAKIHLPGWRVSLMGIWGIFLYHYVYYQALDLVPLAEGAILATTWSFWIVVFSSFFIFRRLKLSILLIAFVGLCGAGMVIAAGKELSFDLVYMQGYLLALLCGLIWSSFSVGLSRMKRETNHEPMTAFTLYAALLSAVLFILTMPHEVPSTAGLFSAVYLGCVPLGLSFFLWNRAMNGGNLMVIGFLSYFTPPLAVFLVAVIKKEAVSGQVLLGMVLILAASIVGKLVLDRSQKQV</sequence>
<feature type="transmembrane region" description="Helical" evidence="6">
    <location>
        <begin position="206"/>
        <end position="226"/>
    </location>
</feature>
<evidence type="ECO:0000313" key="9">
    <source>
        <dbReference type="Proteomes" id="UP000826725"/>
    </source>
</evidence>
<keyword evidence="5 6" id="KW-0472">Membrane</keyword>
<dbReference type="PANTHER" id="PTHR42920:SF5">
    <property type="entry name" value="EAMA DOMAIN-CONTAINING PROTEIN"/>
    <property type="match status" value="1"/>
</dbReference>
<accession>A0A8D5FLE0</accession>
<reference evidence="8" key="1">
    <citation type="submission" date="2020-09" db="EMBL/GenBank/DDBJ databases">
        <title>Desulfogranum mesoprofundum gen. nov., sp. nov., a novel mesophilic, sulfate-reducing chemolithoautotroph isolated from a deep-sea hydrothermal vent chimney in the Suiyo Seamount.</title>
        <authorList>
            <person name="Hashimoto Y."/>
            <person name="Nakagawa S."/>
        </authorList>
    </citation>
    <scope>NUCLEOTIDE SEQUENCE</scope>
    <source>
        <strain evidence="8">KT2</strain>
    </source>
</reference>
<dbReference type="InterPro" id="IPR000620">
    <property type="entry name" value="EamA_dom"/>
</dbReference>
<feature type="domain" description="EamA" evidence="7">
    <location>
        <begin position="148"/>
        <end position="277"/>
    </location>
</feature>
<comment type="subcellular location">
    <subcellularLocation>
        <location evidence="1">Cell membrane</location>
        <topology evidence="1">Multi-pass membrane protein</topology>
    </subcellularLocation>
</comment>
<keyword evidence="3 6" id="KW-0812">Transmembrane</keyword>
<feature type="transmembrane region" description="Helical" evidence="6">
    <location>
        <begin position="119"/>
        <end position="137"/>
    </location>
</feature>
<evidence type="ECO:0000256" key="4">
    <source>
        <dbReference type="ARBA" id="ARBA00022989"/>
    </source>
</evidence>
<dbReference type="RefSeq" id="WP_228855374.1">
    <property type="nucleotide sequence ID" value="NZ_AP024086.1"/>
</dbReference>
<dbReference type="PANTHER" id="PTHR42920">
    <property type="entry name" value="OS03G0707200 PROTEIN-RELATED"/>
    <property type="match status" value="1"/>
</dbReference>
<feature type="transmembrane region" description="Helical" evidence="6">
    <location>
        <begin position="179"/>
        <end position="200"/>
    </location>
</feature>
<evidence type="ECO:0000256" key="5">
    <source>
        <dbReference type="ARBA" id="ARBA00023136"/>
    </source>
</evidence>
<dbReference type="EMBL" id="AP024086">
    <property type="protein sequence ID" value="BCL63085.1"/>
    <property type="molecule type" value="Genomic_DNA"/>
</dbReference>
<protein>
    <submittedName>
        <fullName evidence="8">Membrane protein</fullName>
    </submittedName>
</protein>
<feature type="transmembrane region" description="Helical" evidence="6">
    <location>
        <begin position="262"/>
        <end position="283"/>
    </location>
</feature>
<gene>
    <name evidence="8" type="ORF">DGMP_37780</name>
</gene>
<evidence type="ECO:0000256" key="1">
    <source>
        <dbReference type="ARBA" id="ARBA00004651"/>
    </source>
</evidence>
<feature type="transmembrane region" description="Helical" evidence="6">
    <location>
        <begin position="233"/>
        <end position="256"/>
    </location>
</feature>
<keyword evidence="2" id="KW-1003">Cell membrane</keyword>
<evidence type="ECO:0000313" key="8">
    <source>
        <dbReference type="EMBL" id="BCL63085.1"/>
    </source>
</evidence>
<evidence type="ECO:0000256" key="3">
    <source>
        <dbReference type="ARBA" id="ARBA00022692"/>
    </source>
</evidence>
<dbReference type="GO" id="GO:0005886">
    <property type="term" value="C:plasma membrane"/>
    <property type="evidence" value="ECO:0007669"/>
    <property type="project" value="UniProtKB-SubCell"/>
</dbReference>
<keyword evidence="9" id="KW-1185">Reference proteome</keyword>
<evidence type="ECO:0000256" key="2">
    <source>
        <dbReference type="ARBA" id="ARBA00022475"/>
    </source>
</evidence>
<feature type="transmembrane region" description="Helical" evidence="6">
    <location>
        <begin position="63"/>
        <end position="81"/>
    </location>
</feature>
<feature type="transmembrane region" description="Helical" evidence="6">
    <location>
        <begin position="93"/>
        <end position="112"/>
    </location>
</feature>
<dbReference type="InterPro" id="IPR051258">
    <property type="entry name" value="Diverse_Substrate_Transporter"/>
</dbReference>
<feature type="domain" description="EamA" evidence="7">
    <location>
        <begin position="2"/>
        <end position="133"/>
    </location>
</feature>
<feature type="transmembrane region" description="Helical" evidence="6">
    <location>
        <begin position="33"/>
        <end position="51"/>
    </location>
</feature>
<name>A0A8D5FLE0_9BACT</name>
<dbReference type="Proteomes" id="UP000826725">
    <property type="component" value="Chromosome"/>
</dbReference>
<dbReference type="Pfam" id="PF00892">
    <property type="entry name" value="EamA"/>
    <property type="match status" value="2"/>
</dbReference>
<proteinExistence type="predicted"/>
<dbReference type="AlphaFoldDB" id="A0A8D5FLE0"/>
<dbReference type="KEGG" id="dbk:DGMP_37780"/>
<keyword evidence="4 6" id="KW-1133">Transmembrane helix</keyword>
<organism evidence="8 9">
    <name type="scientific">Desulfomarina profundi</name>
    <dbReference type="NCBI Taxonomy" id="2772557"/>
    <lineage>
        <taxon>Bacteria</taxon>
        <taxon>Pseudomonadati</taxon>
        <taxon>Thermodesulfobacteriota</taxon>
        <taxon>Desulfobulbia</taxon>
        <taxon>Desulfobulbales</taxon>
        <taxon>Desulfobulbaceae</taxon>
        <taxon>Desulfomarina</taxon>
    </lineage>
</organism>
<evidence type="ECO:0000259" key="7">
    <source>
        <dbReference type="Pfam" id="PF00892"/>
    </source>
</evidence>
<feature type="transmembrane region" description="Helical" evidence="6">
    <location>
        <begin position="149"/>
        <end position="167"/>
    </location>
</feature>